<dbReference type="Gene3D" id="1.10.287.1080">
    <property type="entry name" value="MazG-like"/>
    <property type="match status" value="1"/>
</dbReference>
<dbReference type="EMBL" id="BMLW01000005">
    <property type="protein sequence ID" value="GGP11038.1"/>
    <property type="molecule type" value="Genomic_DNA"/>
</dbReference>
<evidence type="ECO:0000313" key="2">
    <source>
        <dbReference type="Proteomes" id="UP000641206"/>
    </source>
</evidence>
<proteinExistence type="predicted"/>
<keyword evidence="2" id="KW-1185">Reference proteome</keyword>
<evidence type="ECO:0000313" key="1">
    <source>
        <dbReference type="EMBL" id="GGP11038.1"/>
    </source>
</evidence>
<dbReference type="RefSeq" id="WP_188734424.1">
    <property type="nucleotide sequence ID" value="NZ_BMLW01000005.1"/>
</dbReference>
<dbReference type="Proteomes" id="UP000641206">
    <property type="component" value="Unassembled WGS sequence"/>
</dbReference>
<dbReference type="InterPro" id="IPR044548">
    <property type="entry name" value="AF0060_NTP-PPase_MazG-like"/>
</dbReference>
<organism evidence="1 2">
    <name type="scientific">Oceanobacillus neutriphilus</name>
    <dbReference type="NCBI Taxonomy" id="531815"/>
    <lineage>
        <taxon>Bacteria</taxon>
        <taxon>Bacillati</taxon>
        <taxon>Bacillota</taxon>
        <taxon>Bacilli</taxon>
        <taxon>Bacillales</taxon>
        <taxon>Bacillaceae</taxon>
        <taxon>Oceanobacillus</taxon>
    </lineage>
</organism>
<dbReference type="SUPFAM" id="SSF101386">
    <property type="entry name" value="all-alpha NTP pyrophosphatases"/>
    <property type="match status" value="1"/>
</dbReference>
<gene>
    <name evidence="1" type="ORF">GCM10011346_21550</name>
</gene>
<dbReference type="CDD" id="cd11533">
    <property type="entry name" value="NTP-PPase_Af0060_like"/>
    <property type="match status" value="1"/>
</dbReference>
<protein>
    <recommendedName>
        <fullName evidence="3">NTP pyrophosphohydrolase MazG putative catalytic core domain-containing protein</fullName>
    </recommendedName>
</protein>
<sequence>MEDLLKEIKALSDKEEKTVEQMVLKLAEEVGETSQAVLSHNKAKGSEYKELNIQDVKEECVDVLLVTMSLFYKICDNEQELESLLKEKILKWKSHM</sequence>
<reference evidence="2" key="1">
    <citation type="journal article" date="2019" name="Int. J. Syst. Evol. Microbiol.">
        <title>The Global Catalogue of Microorganisms (GCM) 10K type strain sequencing project: providing services to taxonomists for standard genome sequencing and annotation.</title>
        <authorList>
            <consortium name="The Broad Institute Genomics Platform"/>
            <consortium name="The Broad Institute Genome Sequencing Center for Infectious Disease"/>
            <person name="Wu L."/>
            <person name="Ma J."/>
        </authorList>
    </citation>
    <scope>NUCLEOTIDE SEQUENCE [LARGE SCALE GENOMIC DNA]</scope>
    <source>
        <strain evidence="2">CGMCC 1.7693</strain>
    </source>
</reference>
<evidence type="ECO:0008006" key="3">
    <source>
        <dbReference type="Google" id="ProtNLM"/>
    </source>
</evidence>
<accession>A0ABQ2NUT2</accession>
<comment type="caution">
    <text evidence="1">The sequence shown here is derived from an EMBL/GenBank/DDBJ whole genome shotgun (WGS) entry which is preliminary data.</text>
</comment>
<name>A0ABQ2NUT2_9BACI</name>